<protein>
    <submittedName>
        <fullName evidence="2">Uncharacterized protein</fullName>
    </submittedName>
</protein>
<name>A0A6A6B218_9PEZI</name>
<evidence type="ECO:0000313" key="2">
    <source>
        <dbReference type="EMBL" id="KAF2137856.1"/>
    </source>
</evidence>
<dbReference type="Proteomes" id="UP000799438">
    <property type="component" value="Unassembled WGS sequence"/>
</dbReference>
<evidence type="ECO:0000256" key="1">
    <source>
        <dbReference type="SAM" id="MobiDB-lite"/>
    </source>
</evidence>
<feature type="compositionally biased region" description="Polar residues" evidence="1">
    <location>
        <begin position="1"/>
        <end position="17"/>
    </location>
</feature>
<reference evidence="2" key="1">
    <citation type="journal article" date="2020" name="Stud. Mycol.">
        <title>101 Dothideomycetes genomes: a test case for predicting lifestyles and emergence of pathogens.</title>
        <authorList>
            <person name="Haridas S."/>
            <person name="Albert R."/>
            <person name="Binder M."/>
            <person name="Bloem J."/>
            <person name="Labutti K."/>
            <person name="Salamov A."/>
            <person name="Andreopoulos B."/>
            <person name="Baker S."/>
            <person name="Barry K."/>
            <person name="Bills G."/>
            <person name="Bluhm B."/>
            <person name="Cannon C."/>
            <person name="Castanera R."/>
            <person name="Culley D."/>
            <person name="Daum C."/>
            <person name="Ezra D."/>
            <person name="Gonzalez J."/>
            <person name="Henrissat B."/>
            <person name="Kuo A."/>
            <person name="Liang C."/>
            <person name="Lipzen A."/>
            <person name="Lutzoni F."/>
            <person name="Magnuson J."/>
            <person name="Mondo S."/>
            <person name="Nolan M."/>
            <person name="Ohm R."/>
            <person name="Pangilinan J."/>
            <person name="Park H.-J."/>
            <person name="Ramirez L."/>
            <person name="Alfaro M."/>
            <person name="Sun H."/>
            <person name="Tritt A."/>
            <person name="Yoshinaga Y."/>
            <person name="Zwiers L.-H."/>
            <person name="Turgeon B."/>
            <person name="Goodwin S."/>
            <person name="Spatafora J."/>
            <person name="Crous P."/>
            <person name="Grigoriev I."/>
        </authorList>
    </citation>
    <scope>NUCLEOTIDE SEQUENCE</scope>
    <source>
        <strain evidence="2">CBS 121167</strain>
    </source>
</reference>
<dbReference type="EMBL" id="ML995499">
    <property type="protein sequence ID" value="KAF2137856.1"/>
    <property type="molecule type" value="Genomic_DNA"/>
</dbReference>
<keyword evidence="3" id="KW-1185">Reference proteome</keyword>
<dbReference type="RefSeq" id="XP_033393571.1">
    <property type="nucleotide sequence ID" value="XM_033543497.1"/>
</dbReference>
<dbReference type="GeneID" id="54300994"/>
<accession>A0A6A6B218</accession>
<dbReference type="AlphaFoldDB" id="A0A6A6B218"/>
<feature type="region of interest" description="Disordered" evidence="1">
    <location>
        <begin position="1"/>
        <end position="21"/>
    </location>
</feature>
<feature type="region of interest" description="Disordered" evidence="1">
    <location>
        <begin position="156"/>
        <end position="239"/>
    </location>
</feature>
<dbReference type="OrthoDB" id="10255512at2759"/>
<organism evidence="2 3">
    <name type="scientific">Aplosporella prunicola CBS 121167</name>
    <dbReference type="NCBI Taxonomy" id="1176127"/>
    <lineage>
        <taxon>Eukaryota</taxon>
        <taxon>Fungi</taxon>
        <taxon>Dikarya</taxon>
        <taxon>Ascomycota</taxon>
        <taxon>Pezizomycotina</taxon>
        <taxon>Dothideomycetes</taxon>
        <taxon>Dothideomycetes incertae sedis</taxon>
        <taxon>Botryosphaeriales</taxon>
        <taxon>Aplosporellaceae</taxon>
        <taxon>Aplosporella</taxon>
    </lineage>
</organism>
<gene>
    <name evidence="2" type="ORF">K452DRAFT_311995</name>
</gene>
<evidence type="ECO:0000313" key="3">
    <source>
        <dbReference type="Proteomes" id="UP000799438"/>
    </source>
</evidence>
<feature type="compositionally biased region" description="Basic and acidic residues" evidence="1">
    <location>
        <begin position="170"/>
        <end position="213"/>
    </location>
</feature>
<sequence>MSSEVNNHAGESQNDQGTMKKAVVLEDTMEKIHALEDTPAPSEPSNVLDPGTEAIIAALNDLRDSFNAHIDGLRDDIKALRADMREGPQSRVYEDLPDLTGVRSDIGALRSGIGGVRSDIAAGFGGVRSNIAAVRLDLGHVRYNLTRGFRDIRGSNWAPAEDNDLTGASKDIRNSSKNVRDEVKGSKNASIHDPKSSKNVKETPQRDQRGPRDGHRKPKGHQLISLRNHSTARGLDTPTVDGKVNYDELPYIFKYEHQSDNGRTTAPYNSKKPKTRLSYPVDCYYEWEADGSARLVTGDPALAKPEPADRVTFSRDVRDMPSPDPFEASRARANKPLHPKRSVLTGGEIPHFPNTPADIKKMPSEQLDIVLKYLNVNPTGDVQTKRLALEWDFGLGLFT</sequence>
<proteinExistence type="predicted"/>